<name>A0A916U6U7_9ACTN</name>
<keyword evidence="1" id="KW-0812">Transmembrane</keyword>
<evidence type="ECO:0000256" key="1">
    <source>
        <dbReference type="SAM" id="Phobius"/>
    </source>
</evidence>
<dbReference type="EMBL" id="BMJH01000001">
    <property type="protein sequence ID" value="GGC61375.1"/>
    <property type="molecule type" value="Genomic_DNA"/>
</dbReference>
<reference evidence="2" key="1">
    <citation type="journal article" date="2014" name="Int. J. Syst. Evol. Microbiol.">
        <title>Complete genome sequence of Corynebacterium casei LMG S-19264T (=DSM 44701T), isolated from a smear-ripened cheese.</title>
        <authorList>
            <consortium name="US DOE Joint Genome Institute (JGI-PGF)"/>
            <person name="Walter F."/>
            <person name="Albersmeier A."/>
            <person name="Kalinowski J."/>
            <person name="Ruckert C."/>
        </authorList>
    </citation>
    <scope>NUCLEOTIDE SEQUENCE</scope>
    <source>
        <strain evidence="2">CGMCC 1.15478</strain>
    </source>
</reference>
<evidence type="ECO:0000313" key="2">
    <source>
        <dbReference type="EMBL" id="GGC61375.1"/>
    </source>
</evidence>
<dbReference type="AlphaFoldDB" id="A0A916U6U7"/>
<evidence type="ECO:0000313" key="3">
    <source>
        <dbReference type="Proteomes" id="UP000641514"/>
    </source>
</evidence>
<keyword evidence="1" id="KW-1133">Transmembrane helix</keyword>
<feature type="transmembrane region" description="Helical" evidence="1">
    <location>
        <begin position="26"/>
        <end position="59"/>
    </location>
</feature>
<sequence length="121" mass="12973">MSDALRDTHTTESELSSNRRRPAEIVLCAAAAVSIYISIGSIIGILFGVSFGTLALIWIVRSKPPRSRLTWAALCLSVLAVIVGVLSAVMLATAEPVPRGIVCTPADEPCPMPIDEWLKTR</sequence>
<keyword evidence="3" id="KW-1185">Reference proteome</keyword>
<proteinExistence type="predicted"/>
<gene>
    <name evidence="2" type="ORF">GCM10011410_12260</name>
</gene>
<keyword evidence="1" id="KW-0472">Membrane</keyword>
<dbReference type="Proteomes" id="UP000641514">
    <property type="component" value="Unassembled WGS sequence"/>
</dbReference>
<organism evidence="2 3">
    <name type="scientific">Hoyosella rhizosphaerae</name>
    <dbReference type="NCBI Taxonomy" id="1755582"/>
    <lineage>
        <taxon>Bacteria</taxon>
        <taxon>Bacillati</taxon>
        <taxon>Actinomycetota</taxon>
        <taxon>Actinomycetes</taxon>
        <taxon>Mycobacteriales</taxon>
        <taxon>Hoyosellaceae</taxon>
        <taxon>Hoyosella</taxon>
    </lineage>
</organism>
<reference evidence="2" key="2">
    <citation type="submission" date="2020-09" db="EMBL/GenBank/DDBJ databases">
        <authorList>
            <person name="Sun Q."/>
            <person name="Zhou Y."/>
        </authorList>
    </citation>
    <scope>NUCLEOTIDE SEQUENCE</scope>
    <source>
        <strain evidence="2">CGMCC 1.15478</strain>
    </source>
</reference>
<feature type="transmembrane region" description="Helical" evidence="1">
    <location>
        <begin position="71"/>
        <end position="92"/>
    </location>
</feature>
<protein>
    <submittedName>
        <fullName evidence="2">Uncharacterized protein</fullName>
    </submittedName>
</protein>
<comment type="caution">
    <text evidence="2">The sequence shown here is derived from an EMBL/GenBank/DDBJ whole genome shotgun (WGS) entry which is preliminary data.</text>
</comment>
<accession>A0A916U6U7</accession>